<comment type="cofactor">
    <cofactor evidence="1">
        <name>FAD</name>
        <dbReference type="ChEBI" id="CHEBI:57692"/>
    </cofactor>
</comment>
<evidence type="ECO:0000313" key="10">
    <source>
        <dbReference type="EMBL" id="KAJ1923969.1"/>
    </source>
</evidence>
<keyword evidence="11" id="KW-1185">Reference proteome</keyword>
<evidence type="ECO:0000256" key="1">
    <source>
        <dbReference type="ARBA" id="ARBA00001974"/>
    </source>
</evidence>
<dbReference type="InterPro" id="IPR010795">
    <property type="entry name" value="Prenylcys_lyase"/>
</dbReference>
<dbReference type="Proteomes" id="UP001150569">
    <property type="component" value="Unassembled WGS sequence"/>
</dbReference>
<evidence type="ECO:0000256" key="8">
    <source>
        <dbReference type="SAM" id="SignalP"/>
    </source>
</evidence>
<name>A0A9W8A649_9FUNG</name>
<evidence type="ECO:0000313" key="11">
    <source>
        <dbReference type="Proteomes" id="UP001150569"/>
    </source>
</evidence>
<comment type="similarity">
    <text evidence="2">Belongs to the prenylcysteine oxidase family.</text>
</comment>
<dbReference type="GO" id="GO:0030328">
    <property type="term" value="P:prenylcysteine catabolic process"/>
    <property type="evidence" value="ECO:0007669"/>
    <property type="project" value="InterPro"/>
</dbReference>
<keyword evidence="3" id="KW-0285">Flavoprotein</keyword>
<dbReference type="InterPro" id="IPR017046">
    <property type="entry name" value="Prenylcysteine_Oxase1"/>
</dbReference>
<dbReference type="Gene3D" id="3.50.50.60">
    <property type="entry name" value="FAD/NAD(P)-binding domain"/>
    <property type="match status" value="1"/>
</dbReference>
<dbReference type="InterPro" id="IPR036188">
    <property type="entry name" value="FAD/NAD-bd_sf"/>
</dbReference>
<accession>A0A9W8A649</accession>
<comment type="caution">
    <text evidence="10">The sequence shown here is derived from an EMBL/GenBank/DDBJ whole genome shotgun (WGS) entry which is preliminary data.</text>
</comment>
<reference evidence="10" key="1">
    <citation type="submission" date="2022-07" db="EMBL/GenBank/DDBJ databases">
        <title>Phylogenomic reconstructions and comparative analyses of Kickxellomycotina fungi.</title>
        <authorList>
            <person name="Reynolds N.K."/>
            <person name="Stajich J.E."/>
            <person name="Barry K."/>
            <person name="Grigoriev I.V."/>
            <person name="Crous P."/>
            <person name="Smith M.E."/>
        </authorList>
    </citation>
    <scope>NUCLEOTIDE SEQUENCE</scope>
    <source>
        <strain evidence="10">RSA 861</strain>
    </source>
</reference>
<dbReference type="PANTHER" id="PTHR15944:SF0">
    <property type="entry name" value="PRENYLCYSTEINE LYASE DOMAIN-CONTAINING PROTEIN"/>
    <property type="match status" value="1"/>
</dbReference>
<dbReference type="GO" id="GO:0030327">
    <property type="term" value="P:prenylated protein catabolic process"/>
    <property type="evidence" value="ECO:0007669"/>
    <property type="project" value="TreeGrafter"/>
</dbReference>
<proteinExistence type="inferred from homology"/>
<gene>
    <name evidence="10" type="ORF">IWQ60_005522</name>
</gene>
<protein>
    <recommendedName>
        <fullName evidence="9">Prenylcysteine lyase domain-containing protein</fullName>
    </recommendedName>
</protein>
<dbReference type="AlphaFoldDB" id="A0A9W8A649"/>
<feature type="signal peptide" evidence="8">
    <location>
        <begin position="1"/>
        <end position="19"/>
    </location>
</feature>
<dbReference type="Pfam" id="PF07156">
    <property type="entry name" value="Prenylcys_lyase"/>
    <property type="match status" value="1"/>
</dbReference>
<evidence type="ECO:0000256" key="2">
    <source>
        <dbReference type="ARBA" id="ARBA00009967"/>
    </source>
</evidence>
<keyword evidence="5" id="KW-0274">FAD</keyword>
<organism evidence="10 11">
    <name type="scientific">Tieghemiomyces parasiticus</name>
    <dbReference type="NCBI Taxonomy" id="78921"/>
    <lineage>
        <taxon>Eukaryota</taxon>
        <taxon>Fungi</taxon>
        <taxon>Fungi incertae sedis</taxon>
        <taxon>Zoopagomycota</taxon>
        <taxon>Kickxellomycotina</taxon>
        <taxon>Dimargaritomycetes</taxon>
        <taxon>Dimargaritales</taxon>
        <taxon>Dimargaritaceae</taxon>
        <taxon>Tieghemiomyces</taxon>
    </lineage>
</organism>
<keyword evidence="4 8" id="KW-0732">Signal</keyword>
<dbReference type="SUPFAM" id="SSF51905">
    <property type="entry name" value="FAD/NAD(P)-binding domain"/>
    <property type="match status" value="1"/>
</dbReference>
<evidence type="ECO:0000256" key="3">
    <source>
        <dbReference type="ARBA" id="ARBA00022630"/>
    </source>
</evidence>
<dbReference type="OrthoDB" id="437369at2759"/>
<keyword evidence="7" id="KW-0325">Glycoprotein</keyword>
<keyword evidence="6" id="KW-0560">Oxidoreductase</keyword>
<feature type="domain" description="Prenylcysteine lyase" evidence="9">
    <location>
        <begin position="133"/>
        <end position="505"/>
    </location>
</feature>
<evidence type="ECO:0000256" key="7">
    <source>
        <dbReference type="ARBA" id="ARBA00023180"/>
    </source>
</evidence>
<dbReference type="PANTHER" id="PTHR15944">
    <property type="entry name" value="FARNESYLCYSTEINE LYASE"/>
    <property type="match status" value="1"/>
</dbReference>
<evidence type="ECO:0000256" key="5">
    <source>
        <dbReference type="ARBA" id="ARBA00022827"/>
    </source>
</evidence>
<evidence type="ECO:0000259" key="9">
    <source>
        <dbReference type="Pfam" id="PF07156"/>
    </source>
</evidence>
<dbReference type="GO" id="GO:0001735">
    <property type="term" value="F:prenylcysteine oxidase activity"/>
    <property type="evidence" value="ECO:0007669"/>
    <property type="project" value="InterPro"/>
</dbReference>
<evidence type="ECO:0000256" key="4">
    <source>
        <dbReference type="ARBA" id="ARBA00022729"/>
    </source>
</evidence>
<dbReference type="EMBL" id="JANBPT010000301">
    <property type="protein sequence ID" value="KAJ1923969.1"/>
    <property type="molecule type" value="Genomic_DNA"/>
</dbReference>
<evidence type="ECO:0000256" key="6">
    <source>
        <dbReference type="ARBA" id="ARBA00023002"/>
    </source>
</evidence>
<feature type="chain" id="PRO_5040855462" description="Prenylcysteine lyase domain-containing protein" evidence="8">
    <location>
        <begin position="20"/>
        <end position="509"/>
    </location>
</feature>
<dbReference type="Pfam" id="PF13450">
    <property type="entry name" value="NAD_binding_8"/>
    <property type="match status" value="1"/>
</dbReference>
<sequence length="509" mass="54610">MKVSAYAFLAFGALGLSLGSTTPKQIAIIGGGASGSSAAMYIAQAMQEASIPCQITIYEKNSRLGGRVQSFNVPATNLIVEAGASIFVNINYNLMDAASQFGLNVIDAGIEQSLANPPNAIWNQTGIEYQTTGNEAVDTAGMLERFGAYTLQTVSNFVSEIVTKYMQIYGATTTAFNTINDMLVFMGVQDTTTTTAQAALDAFPDLNQLFLTERVDISTRVNYGQSLAQIHTMGMAISMAAGSSGGLQIQAGNQRIFERMAAASGASISLNTPVASVAKQTTSVGDTQYVVTTKTGKATTFDAVVMASPPNTYHDAAIQWKNLTSGAYLSNPGALSPPVNYYLIHVTFVAGVLRPSYFNRGTPTLNMNIIPLENYSTQGGSTVLPWTSLSHEYVLTTTDTFNICKYNKNSTSVITPSAVFTVTKLFSPQPLSESVLNQMYSIRLWTKSVQHYAYPNLVPRSGSNMPPMTVDTQLYFPNAFEPFISTMETSTVSSRNVANLIVRDFGGSS</sequence>